<gene>
    <name evidence="3" type="ORF">L0M17_10595</name>
</gene>
<evidence type="ECO:0000313" key="3">
    <source>
        <dbReference type="EMBL" id="MCH6470422.1"/>
    </source>
</evidence>
<dbReference type="InterPro" id="IPR007361">
    <property type="entry name" value="DUF427"/>
</dbReference>
<dbReference type="Gene3D" id="2.170.150.40">
    <property type="entry name" value="Domain of unknown function (DUF427)"/>
    <property type="match status" value="1"/>
</dbReference>
<evidence type="ECO:0000256" key="1">
    <source>
        <dbReference type="SAM" id="MobiDB-lite"/>
    </source>
</evidence>
<feature type="domain" description="DUF427" evidence="2">
    <location>
        <begin position="9"/>
        <end position="94"/>
    </location>
</feature>
<dbReference type="InterPro" id="IPR038694">
    <property type="entry name" value="DUF427_sf"/>
</dbReference>
<organism evidence="3 4">
    <name type="scientific">Sinomonas terrae</name>
    <dbReference type="NCBI Taxonomy" id="2908838"/>
    <lineage>
        <taxon>Bacteria</taxon>
        <taxon>Bacillati</taxon>
        <taxon>Actinomycetota</taxon>
        <taxon>Actinomycetes</taxon>
        <taxon>Micrococcales</taxon>
        <taxon>Micrococcaceae</taxon>
        <taxon>Sinomonas</taxon>
    </lineage>
</organism>
<dbReference type="Pfam" id="PF04248">
    <property type="entry name" value="NTP_transf_9"/>
    <property type="match status" value="1"/>
</dbReference>
<name>A0ABS9U154_9MICC</name>
<sequence>MSTTNRTYQAVWNGKVLAESDRTVQVEGNQYFPPESINAEYLRPSTHTTVCPWKGTASYYTIEADGRRNRDAAWYYPSPSPAARQIKDHVAFWKGVRVIEAGTRQPEKAASGSGLLSRLFGHGED</sequence>
<reference evidence="3 4" key="1">
    <citation type="submission" date="2022-03" db="EMBL/GenBank/DDBJ databases">
        <title>Sinomonas sp. isolated from a soil.</title>
        <authorList>
            <person name="Han J."/>
            <person name="Kim D.-U."/>
        </authorList>
    </citation>
    <scope>NUCLEOTIDE SEQUENCE [LARGE SCALE GENOMIC DNA]</scope>
    <source>
        <strain evidence="3 4">5-5</strain>
    </source>
</reference>
<evidence type="ECO:0000313" key="4">
    <source>
        <dbReference type="Proteomes" id="UP001202922"/>
    </source>
</evidence>
<protein>
    <submittedName>
        <fullName evidence="3">DUF427 domain-containing protein</fullName>
    </submittedName>
</protein>
<accession>A0ABS9U154</accession>
<dbReference type="PANTHER" id="PTHR34310:SF5">
    <property type="entry name" value="DUF427 DOMAIN PROTEIN (AFU_ORTHOLOGUE AFUA_3G02220)"/>
    <property type="match status" value="1"/>
</dbReference>
<proteinExistence type="predicted"/>
<dbReference type="RefSeq" id="WP_241053929.1">
    <property type="nucleotide sequence ID" value="NZ_JAKZBV010000001.1"/>
</dbReference>
<dbReference type="PANTHER" id="PTHR34310">
    <property type="entry name" value="DUF427 DOMAIN PROTEIN (AFU_ORTHOLOGUE AFUA_3G02220)"/>
    <property type="match status" value="1"/>
</dbReference>
<evidence type="ECO:0000259" key="2">
    <source>
        <dbReference type="Pfam" id="PF04248"/>
    </source>
</evidence>
<feature type="region of interest" description="Disordered" evidence="1">
    <location>
        <begin position="103"/>
        <end position="125"/>
    </location>
</feature>
<dbReference type="Proteomes" id="UP001202922">
    <property type="component" value="Unassembled WGS sequence"/>
</dbReference>
<keyword evidence="4" id="KW-1185">Reference proteome</keyword>
<comment type="caution">
    <text evidence="3">The sequence shown here is derived from an EMBL/GenBank/DDBJ whole genome shotgun (WGS) entry which is preliminary data.</text>
</comment>
<dbReference type="EMBL" id="JAKZBV010000001">
    <property type="protein sequence ID" value="MCH6470422.1"/>
    <property type="molecule type" value="Genomic_DNA"/>
</dbReference>